<dbReference type="HOGENOM" id="CLU_137400_0_0_4"/>
<dbReference type="KEGG" id="dsu:Dsui_2941"/>
<dbReference type="RefSeq" id="WP_014237957.1">
    <property type="nucleotide sequence ID" value="NC_016616.1"/>
</dbReference>
<dbReference type="eggNOG" id="ENOG50333BE">
    <property type="taxonomic scope" value="Bacteria"/>
</dbReference>
<evidence type="ECO:0000313" key="3">
    <source>
        <dbReference type="Proteomes" id="UP000005633"/>
    </source>
</evidence>
<evidence type="ECO:0000313" key="2">
    <source>
        <dbReference type="EMBL" id="AEV27277.1"/>
    </source>
</evidence>
<dbReference type="AlphaFoldDB" id="G8QGU4"/>
<reference evidence="2 3" key="1">
    <citation type="journal article" date="2012" name="J. Bacteriol.">
        <title>Complete genome sequence of the anaerobic perchlorate-reducing bacterium Azospira suillum strain PS.</title>
        <authorList>
            <person name="Byrne-Bailey K.G."/>
            <person name="Coates J.D."/>
        </authorList>
    </citation>
    <scope>NUCLEOTIDE SEQUENCE [LARGE SCALE GENOMIC DNA]</scope>
    <source>
        <strain evidence="3">ATCC BAA-33 / DSM 13638 / PS</strain>
    </source>
</reference>
<dbReference type="Proteomes" id="UP000005633">
    <property type="component" value="Chromosome"/>
</dbReference>
<feature type="chain" id="PRO_5003513901" evidence="1">
    <location>
        <begin position="26"/>
        <end position="158"/>
    </location>
</feature>
<feature type="signal peptide" evidence="1">
    <location>
        <begin position="1"/>
        <end position="25"/>
    </location>
</feature>
<evidence type="ECO:0000256" key="1">
    <source>
        <dbReference type="SAM" id="SignalP"/>
    </source>
</evidence>
<dbReference type="EMBL" id="CP003153">
    <property type="protein sequence ID" value="AEV27277.1"/>
    <property type="molecule type" value="Genomic_DNA"/>
</dbReference>
<dbReference type="STRING" id="640081.Dsui_2941"/>
<keyword evidence="1" id="KW-0732">Signal</keyword>
<dbReference type="OrthoDB" id="5508986at2"/>
<protein>
    <submittedName>
        <fullName evidence="2">Uncharacterized protein</fullName>
    </submittedName>
</protein>
<proteinExistence type="predicted"/>
<organism evidence="2 3">
    <name type="scientific">Azospira oryzae (strain ATCC BAA-33 / DSM 13638 / PS)</name>
    <name type="common">Dechlorosoma suillum</name>
    <dbReference type="NCBI Taxonomy" id="640081"/>
    <lineage>
        <taxon>Bacteria</taxon>
        <taxon>Pseudomonadati</taxon>
        <taxon>Pseudomonadota</taxon>
        <taxon>Betaproteobacteria</taxon>
        <taxon>Rhodocyclales</taxon>
        <taxon>Rhodocyclaceae</taxon>
        <taxon>Azospira</taxon>
    </lineage>
</organism>
<gene>
    <name evidence="2" type="ordered locus">Dsui_2941</name>
</gene>
<accession>G8QGU4</accession>
<name>G8QGU4_AZOOP</name>
<sequence>MAPAKLLAFAAGLAALAASTAPAQAGIYSDDMAKCLVRSTTPADRASLVKWMFSAMALHPDVKSMARVEPAQREGLDRNTANLIVRLMTETCRSETQQALTLEGPQTVQQSFQVLGQVAARELFSNPEVMAGVGNLGKYVDPARFKGMAMPAAPQNPR</sequence>